<evidence type="ECO:0000313" key="2">
    <source>
        <dbReference type="EMBL" id="MFC5440622.1"/>
    </source>
</evidence>
<proteinExistence type="predicted"/>
<organism evidence="2 3">
    <name type="scientific">Rhodanobacter ginsenosidimutans</name>
    <dbReference type="NCBI Taxonomy" id="490571"/>
    <lineage>
        <taxon>Bacteria</taxon>
        <taxon>Pseudomonadati</taxon>
        <taxon>Pseudomonadota</taxon>
        <taxon>Gammaproteobacteria</taxon>
        <taxon>Lysobacterales</taxon>
        <taxon>Rhodanobacteraceae</taxon>
        <taxon>Rhodanobacter</taxon>
    </lineage>
</organism>
<reference evidence="3" key="1">
    <citation type="journal article" date="2019" name="Int. J. Syst. Evol. Microbiol.">
        <title>The Global Catalogue of Microorganisms (GCM) 10K type strain sequencing project: providing services to taxonomists for standard genome sequencing and annotation.</title>
        <authorList>
            <consortium name="The Broad Institute Genomics Platform"/>
            <consortium name="The Broad Institute Genome Sequencing Center for Infectious Disease"/>
            <person name="Wu L."/>
            <person name="Ma J."/>
        </authorList>
    </citation>
    <scope>NUCLEOTIDE SEQUENCE [LARGE SCALE GENOMIC DNA]</scope>
    <source>
        <strain evidence="3">KACC 12822</strain>
    </source>
</reference>
<dbReference type="Proteomes" id="UP001596018">
    <property type="component" value="Unassembled WGS sequence"/>
</dbReference>
<accession>A0ABW0JXN8</accession>
<keyword evidence="3" id="KW-1185">Reference proteome</keyword>
<feature type="chain" id="PRO_5047185936" description="Thioredoxin domain-containing protein" evidence="1">
    <location>
        <begin position="19"/>
        <end position="153"/>
    </location>
</feature>
<dbReference type="InterPro" id="IPR036249">
    <property type="entry name" value="Thioredoxin-like_sf"/>
</dbReference>
<dbReference type="Gene3D" id="3.40.30.10">
    <property type="entry name" value="Glutaredoxin"/>
    <property type="match status" value="1"/>
</dbReference>
<keyword evidence="1" id="KW-0732">Signal</keyword>
<protein>
    <recommendedName>
        <fullName evidence="4">Thioredoxin domain-containing protein</fullName>
    </recommendedName>
</protein>
<gene>
    <name evidence="2" type="ORF">ACFPK0_11405</name>
</gene>
<dbReference type="EMBL" id="JBHSMM010000002">
    <property type="protein sequence ID" value="MFC5440622.1"/>
    <property type="molecule type" value="Genomic_DNA"/>
</dbReference>
<name>A0ABW0JXN8_9GAMM</name>
<evidence type="ECO:0000313" key="3">
    <source>
        <dbReference type="Proteomes" id="UP001596018"/>
    </source>
</evidence>
<sequence>MKRLLALLLLVIPTLASAASLQPLAGTDVPALLQPPAHGERIIALWSLDCAYCESNLEALATLQRAHPKSIKLITVTTDDITAQRPVIEARLRKMKMATYPARAYAEASPERINFLLDPNWGGETPRVLVIRADGSRTGISGALTPAQLQKIR</sequence>
<evidence type="ECO:0008006" key="4">
    <source>
        <dbReference type="Google" id="ProtNLM"/>
    </source>
</evidence>
<dbReference type="SUPFAM" id="SSF52833">
    <property type="entry name" value="Thioredoxin-like"/>
    <property type="match status" value="1"/>
</dbReference>
<dbReference type="RefSeq" id="WP_377340894.1">
    <property type="nucleotide sequence ID" value="NZ_JALBWS010000013.1"/>
</dbReference>
<feature type="signal peptide" evidence="1">
    <location>
        <begin position="1"/>
        <end position="18"/>
    </location>
</feature>
<comment type="caution">
    <text evidence="2">The sequence shown here is derived from an EMBL/GenBank/DDBJ whole genome shotgun (WGS) entry which is preliminary data.</text>
</comment>
<evidence type="ECO:0000256" key="1">
    <source>
        <dbReference type="SAM" id="SignalP"/>
    </source>
</evidence>